<accession>A0A3D9LCD0</accession>
<feature type="domain" description="NfeD-like C-terminal" evidence="6">
    <location>
        <begin position="101"/>
        <end position="158"/>
    </location>
</feature>
<dbReference type="InterPro" id="IPR052165">
    <property type="entry name" value="Membrane_assoc_protease"/>
</dbReference>
<keyword evidence="2 5" id="KW-0812">Transmembrane</keyword>
<evidence type="ECO:0000256" key="3">
    <source>
        <dbReference type="ARBA" id="ARBA00022989"/>
    </source>
</evidence>
<dbReference type="Proteomes" id="UP000256727">
    <property type="component" value="Unassembled WGS sequence"/>
</dbReference>
<dbReference type="Pfam" id="PF01957">
    <property type="entry name" value="NfeD"/>
    <property type="match status" value="1"/>
</dbReference>
<dbReference type="PANTHER" id="PTHR33507:SF3">
    <property type="entry name" value="INNER MEMBRANE PROTEIN YBBJ"/>
    <property type="match status" value="1"/>
</dbReference>
<keyword evidence="8" id="KW-1185">Reference proteome</keyword>
<evidence type="ECO:0000256" key="1">
    <source>
        <dbReference type="ARBA" id="ARBA00004141"/>
    </source>
</evidence>
<evidence type="ECO:0000256" key="2">
    <source>
        <dbReference type="ARBA" id="ARBA00022692"/>
    </source>
</evidence>
<proteinExistence type="predicted"/>
<name>A0A3D9LCD0_9MICC</name>
<evidence type="ECO:0000313" key="7">
    <source>
        <dbReference type="EMBL" id="REE03117.1"/>
    </source>
</evidence>
<comment type="caution">
    <text evidence="7">The sequence shown here is derived from an EMBL/GenBank/DDBJ whole genome shotgun (WGS) entry which is preliminary data.</text>
</comment>
<evidence type="ECO:0000256" key="5">
    <source>
        <dbReference type="SAM" id="Phobius"/>
    </source>
</evidence>
<feature type="transmembrane region" description="Helical" evidence="5">
    <location>
        <begin position="63"/>
        <end position="81"/>
    </location>
</feature>
<dbReference type="PANTHER" id="PTHR33507">
    <property type="entry name" value="INNER MEMBRANE PROTEIN YBBJ"/>
    <property type="match status" value="1"/>
</dbReference>
<keyword evidence="7" id="KW-0645">Protease</keyword>
<organism evidence="7 8">
    <name type="scientific">Citricoccus muralis</name>
    <dbReference type="NCBI Taxonomy" id="169134"/>
    <lineage>
        <taxon>Bacteria</taxon>
        <taxon>Bacillati</taxon>
        <taxon>Actinomycetota</taxon>
        <taxon>Actinomycetes</taxon>
        <taxon>Micrococcales</taxon>
        <taxon>Micrococcaceae</taxon>
        <taxon>Citricoccus</taxon>
    </lineage>
</organism>
<dbReference type="GO" id="GO:0005886">
    <property type="term" value="C:plasma membrane"/>
    <property type="evidence" value="ECO:0007669"/>
    <property type="project" value="TreeGrafter"/>
</dbReference>
<keyword evidence="7" id="KW-0378">Hydrolase</keyword>
<reference evidence="7 8" key="1">
    <citation type="submission" date="2018-07" db="EMBL/GenBank/DDBJ databases">
        <title>Sequencing the genomes of 1000 actinobacteria strains.</title>
        <authorList>
            <person name="Klenk H.-P."/>
        </authorList>
    </citation>
    <scope>NUCLEOTIDE SEQUENCE [LARGE SCALE GENOMIC DNA]</scope>
    <source>
        <strain evidence="7 8">DSM 14442</strain>
    </source>
</reference>
<protein>
    <submittedName>
        <fullName evidence="7">Membrane protein implicated in regulation of membrane protease activity</fullName>
    </submittedName>
</protein>
<comment type="subcellular location">
    <subcellularLocation>
        <location evidence="1">Membrane</location>
        <topology evidence="1">Multi-pass membrane protein</topology>
    </subcellularLocation>
</comment>
<keyword evidence="4 5" id="KW-0472">Membrane</keyword>
<gene>
    <name evidence="7" type="ORF">C8E99_0918</name>
</gene>
<evidence type="ECO:0000313" key="8">
    <source>
        <dbReference type="Proteomes" id="UP000256727"/>
    </source>
</evidence>
<dbReference type="AlphaFoldDB" id="A0A3D9LCD0"/>
<dbReference type="SUPFAM" id="SSF141322">
    <property type="entry name" value="NfeD domain-like"/>
    <property type="match status" value="1"/>
</dbReference>
<dbReference type="GO" id="GO:0006508">
    <property type="term" value="P:proteolysis"/>
    <property type="evidence" value="ECO:0007669"/>
    <property type="project" value="UniProtKB-KW"/>
</dbReference>
<evidence type="ECO:0000259" key="6">
    <source>
        <dbReference type="Pfam" id="PF01957"/>
    </source>
</evidence>
<feature type="transmembrane region" description="Helical" evidence="5">
    <location>
        <begin position="21"/>
        <end position="51"/>
    </location>
</feature>
<evidence type="ECO:0000256" key="4">
    <source>
        <dbReference type="ARBA" id="ARBA00023136"/>
    </source>
</evidence>
<sequence length="175" mass="18186">MGGRRLIEEAAVIEWVGDNLWVLWLSLAVVFAVVETMVLDLVFLMLAAGSAAALATALVGGEAWLQIVMFAGVSLLMLAAVRPTALRQLKKGSADQLTNVDSMPGRTVMVLEDTGSAAGLAKIDGETWTARSATGVTIPAGNEAEIDEVDGATLIIHPKAAIDWDSGTAGLPEGT</sequence>
<dbReference type="InterPro" id="IPR002810">
    <property type="entry name" value="NfeD-like_C"/>
</dbReference>
<dbReference type="GO" id="GO:0008233">
    <property type="term" value="F:peptidase activity"/>
    <property type="evidence" value="ECO:0007669"/>
    <property type="project" value="UniProtKB-KW"/>
</dbReference>
<dbReference type="Gene3D" id="2.40.50.140">
    <property type="entry name" value="Nucleic acid-binding proteins"/>
    <property type="match status" value="1"/>
</dbReference>
<dbReference type="EMBL" id="QREH01000001">
    <property type="protein sequence ID" value="REE03117.1"/>
    <property type="molecule type" value="Genomic_DNA"/>
</dbReference>
<dbReference type="InterPro" id="IPR012340">
    <property type="entry name" value="NA-bd_OB-fold"/>
</dbReference>
<keyword evidence="3 5" id="KW-1133">Transmembrane helix</keyword>